<proteinExistence type="predicted"/>
<feature type="non-terminal residue" evidence="1">
    <location>
        <position position="60"/>
    </location>
</feature>
<protein>
    <submittedName>
        <fullName evidence="1">29468_t:CDS:1</fullName>
    </submittedName>
</protein>
<comment type="caution">
    <text evidence="1">The sequence shown here is derived from an EMBL/GenBank/DDBJ whole genome shotgun (WGS) entry which is preliminary data.</text>
</comment>
<dbReference type="EMBL" id="CAJVQB010126658">
    <property type="protein sequence ID" value="CAG8853600.1"/>
    <property type="molecule type" value="Genomic_DNA"/>
</dbReference>
<dbReference type="Proteomes" id="UP000789901">
    <property type="component" value="Unassembled WGS sequence"/>
</dbReference>
<reference evidence="1 2" key="1">
    <citation type="submission" date="2021-06" db="EMBL/GenBank/DDBJ databases">
        <authorList>
            <person name="Kallberg Y."/>
            <person name="Tangrot J."/>
            <person name="Rosling A."/>
        </authorList>
    </citation>
    <scope>NUCLEOTIDE SEQUENCE [LARGE SCALE GENOMIC DNA]</scope>
    <source>
        <strain evidence="1 2">120-4 pot B 10/14</strain>
    </source>
</reference>
<keyword evidence="2" id="KW-1185">Reference proteome</keyword>
<name>A0ABN7XFT5_GIGMA</name>
<sequence>MVPFLWAKRLLQYSHFAFNSFDNKVKCSQTSETFFEDVVEPVMLVVLLAAEETDMSNEVA</sequence>
<gene>
    <name evidence="1" type="ORF">GMARGA_LOCUS42421</name>
</gene>
<accession>A0ABN7XFT5</accession>
<organism evidence="1 2">
    <name type="scientific">Gigaspora margarita</name>
    <dbReference type="NCBI Taxonomy" id="4874"/>
    <lineage>
        <taxon>Eukaryota</taxon>
        <taxon>Fungi</taxon>
        <taxon>Fungi incertae sedis</taxon>
        <taxon>Mucoromycota</taxon>
        <taxon>Glomeromycotina</taxon>
        <taxon>Glomeromycetes</taxon>
        <taxon>Diversisporales</taxon>
        <taxon>Gigasporaceae</taxon>
        <taxon>Gigaspora</taxon>
    </lineage>
</organism>
<evidence type="ECO:0000313" key="1">
    <source>
        <dbReference type="EMBL" id="CAG8853600.1"/>
    </source>
</evidence>
<evidence type="ECO:0000313" key="2">
    <source>
        <dbReference type="Proteomes" id="UP000789901"/>
    </source>
</evidence>